<dbReference type="AlphaFoldDB" id="A0A5C3L6R3"/>
<evidence type="ECO:0000256" key="2">
    <source>
        <dbReference type="SAM" id="Phobius"/>
    </source>
</evidence>
<dbReference type="EMBL" id="ML210154">
    <property type="protein sequence ID" value="TFK28714.1"/>
    <property type="molecule type" value="Genomic_DNA"/>
</dbReference>
<feature type="signal peptide" evidence="3">
    <location>
        <begin position="1"/>
        <end position="29"/>
    </location>
</feature>
<organism evidence="4 5">
    <name type="scientific">Coprinopsis marcescibilis</name>
    <name type="common">Agaric fungus</name>
    <name type="synonym">Psathyrella marcescibilis</name>
    <dbReference type="NCBI Taxonomy" id="230819"/>
    <lineage>
        <taxon>Eukaryota</taxon>
        <taxon>Fungi</taxon>
        <taxon>Dikarya</taxon>
        <taxon>Basidiomycota</taxon>
        <taxon>Agaricomycotina</taxon>
        <taxon>Agaricomycetes</taxon>
        <taxon>Agaricomycetidae</taxon>
        <taxon>Agaricales</taxon>
        <taxon>Agaricineae</taxon>
        <taxon>Psathyrellaceae</taxon>
        <taxon>Coprinopsis</taxon>
    </lineage>
</organism>
<keyword evidence="3" id="KW-0732">Signal</keyword>
<evidence type="ECO:0000256" key="3">
    <source>
        <dbReference type="SAM" id="SignalP"/>
    </source>
</evidence>
<sequence>MGSSRQTSNRLMLSLATVLTLGLSSVAVASPNAQGQELHRMFGRTVLPDQTIEARQVSEATIPVACREICAAIIQVGTCTPELCCTNDFVEPFIPCFICVADAEGVQTDFAEQQIALGTLTNDCRTAGFEVDDFYFPGWGPGNTPTPSASTPRPTGQSTTRSFPTTPGSSPSTTVLPSGAKIQEVGLEDEAPQATRVGRPATQGPQSNSRPNAVLNASSAVFIAATFSASLLLAFL</sequence>
<name>A0A5C3L6R3_COPMA</name>
<feature type="compositionally biased region" description="Low complexity" evidence="1">
    <location>
        <begin position="145"/>
        <end position="178"/>
    </location>
</feature>
<accession>A0A5C3L6R3</accession>
<keyword evidence="5" id="KW-1185">Reference proteome</keyword>
<feature type="region of interest" description="Disordered" evidence="1">
    <location>
        <begin position="140"/>
        <end position="211"/>
    </location>
</feature>
<proteinExistence type="predicted"/>
<dbReference type="Proteomes" id="UP000307440">
    <property type="component" value="Unassembled WGS sequence"/>
</dbReference>
<evidence type="ECO:0000313" key="5">
    <source>
        <dbReference type="Proteomes" id="UP000307440"/>
    </source>
</evidence>
<protein>
    <recommendedName>
        <fullName evidence="6">Extracellular membrane protein CFEM domain-containing protein</fullName>
    </recommendedName>
</protein>
<dbReference type="OrthoDB" id="3030369at2759"/>
<keyword evidence="2" id="KW-0812">Transmembrane</keyword>
<evidence type="ECO:0000313" key="4">
    <source>
        <dbReference type="EMBL" id="TFK28714.1"/>
    </source>
</evidence>
<evidence type="ECO:0000256" key="1">
    <source>
        <dbReference type="SAM" id="MobiDB-lite"/>
    </source>
</evidence>
<evidence type="ECO:0008006" key="6">
    <source>
        <dbReference type="Google" id="ProtNLM"/>
    </source>
</evidence>
<reference evidence="4 5" key="1">
    <citation type="journal article" date="2019" name="Nat. Ecol. Evol.">
        <title>Megaphylogeny resolves global patterns of mushroom evolution.</title>
        <authorList>
            <person name="Varga T."/>
            <person name="Krizsan K."/>
            <person name="Foldi C."/>
            <person name="Dima B."/>
            <person name="Sanchez-Garcia M."/>
            <person name="Sanchez-Ramirez S."/>
            <person name="Szollosi G.J."/>
            <person name="Szarkandi J.G."/>
            <person name="Papp V."/>
            <person name="Albert L."/>
            <person name="Andreopoulos W."/>
            <person name="Angelini C."/>
            <person name="Antonin V."/>
            <person name="Barry K.W."/>
            <person name="Bougher N.L."/>
            <person name="Buchanan P."/>
            <person name="Buyck B."/>
            <person name="Bense V."/>
            <person name="Catcheside P."/>
            <person name="Chovatia M."/>
            <person name="Cooper J."/>
            <person name="Damon W."/>
            <person name="Desjardin D."/>
            <person name="Finy P."/>
            <person name="Geml J."/>
            <person name="Haridas S."/>
            <person name="Hughes K."/>
            <person name="Justo A."/>
            <person name="Karasinski D."/>
            <person name="Kautmanova I."/>
            <person name="Kiss B."/>
            <person name="Kocsube S."/>
            <person name="Kotiranta H."/>
            <person name="LaButti K.M."/>
            <person name="Lechner B.E."/>
            <person name="Liimatainen K."/>
            <person name="Lipzen A."/>
            <person name="Lukacs Z."/>
            <person name="Mihaltcheva S."/>
            <person name="Morgado L.N."/>
            <person name="Niskanen T."/>
            <person name="Noordeloos M.E."/>
            <person name="Ohm R.A."/>
            <person name="Ortiz-Santana B."/>
            <person name="Ovrebo C."/>
            <person name="Racz N."/>
            <person name="Riley R."/>
            <person name="Savchenko A."/>
            <person name="Shiryaev A."/>
            <person name="Soop K."/>
            <person name="Spirin V."/>
            <person name="Szebenyi C."/>
            <person name="Tomsovsky M."/>
            <person name="Tulloss R.E."/>
            <person name="Uehling J."/>
            <person name="Grigoriev I.V."/>
            <person name="Vagvolgyi C."/>
            <person name="Papp T."/>
            <person name="Martin F.M."/>
            <person name="Miettinen O."/>
            <person name="Hibbett D.S."/>
            <person name="Nagy L.G."/>
        </authorList>
    </citation>
    <scope>NUCLEOTIDE SEQUENCE [LARGE SCALE GENOMIC DNA]</scope>
    <source>
        <strain evidence="4 5">CBS 121175</strain>
    </source>
</reference>
<gene>
    <name evidence="4" type="ORF">FA15DRAFT_665152</name>
</gene>
<keyword evidence="2" id="KW-0472">Membrane</keyword>
<feature type="transmembrane region" description="Helical" evidence="2">
    <location>
        <begin position="213"/>
        <end position="235"/>
    </location>
</feature>
<feature type="chain" id="PRO_5022732930" description="Extracellular membrane protein CFEM domain-containing protein" evidence="3">
    <location>
        <begin position="30"/>
        <end position="236"/>
    </location>
</feature>
<keyword evidence="2" id="KW-1133">Transmembrane helix</keyword>